<reference evidence="7 8" key="1">
    <citation type="submission" date="2024-06" db="EMBL/GenBank/DDBJ databases">
        <authorList>
            <person name="Bataeva Y.V."/>
            <person name="Grigorian L.N."/>
            <person name="Solomentsev V.I."/>
        </authorList>
    </citation>
    <scope>NUCLEOTIDE SEQUENCE [LARGE SCALE GENOMIC DNA]</scope>
    <source>
        <strain evidence="8">SCPM-O-B-12605 (RCAM04882)</strain>
    </source>
</reference>
<gene>
    <name evidence="7" type="ORF">ABUK86_02635</name>
</gene>
<evidence type="ECO:0000313" key="8">
    <source>
        <dbReference type="Proteomes" id="UP001432401"/>
    </source>
</evidence>
<dbReference type="Gene3D" id="3.20.20.140">
    <property type="entry name" value="Metal-dependent hydrolases"/>
    <property type="match status" value="1"/>
</dbReference>
<evidence type="ECO:0000256" key="1">
    <source>
        <dbReference type="ARBA" id="ARBA00022723"/>
    </source>
</evidence>
<dbReference type="PANTHER" id="PTHR43114">
    <property type="entry name" value="ADENINE DEAMINASE"/>
    <property type="match status" value="1"/>
</dbReference>
<dbReference type="InterPro" id="IPR006330">
    <property type="entry name" value="Ado/ade_deaminase"/>
</dbReference>
<dbReference type="Proteomes" id="UP001432401">
    <property type="component" value="Unassembled WGS sequence"/>
</dbReference>
<accession>A0ABV1ZNK1</accession>
<organism evidence="7 8">
    <name type="scientific">Nocardiopsis tropica</name>
    <dbReference type="NCBI Taxonomy" id="109330"/>
    <lineage>
        <taxon>Bacteria</taxon>
        <taxon>Bacillati</taxon>
        <taxon>Actinomycetota</taxon>
        <taxon>Actinomycetes</taxon>
        <taxon>Streptosporangiales</taxon>
        <taxon>Nocardiopsidaceae</taxon>
        <taxon>Nocardiopsis</taxon>
    </lineage>
</organism>
<protein>
    <recommendedName>
        <fullName evidence="5">Adenine deaminase</fullName>
        <shortName evidence="5">ADE</shortName>
        <ecNumber evidence="5">3.5.4.2</ecNumber>
    </recommendedName>
    <alternativeName>
        <fullName evidence="5">Adenine aminohydrolase</fullName>
        <shortName evidence="5">AAH</shortName>
    </alternativeName>
</protein>
<feature type="active site" description="Proton donor" evidence="5">
    <location>
        <position position="192"/>
    </location>
</feature>
<comment type="caution">
    <text evidence="7">The sequence shown here is derived from an EMBL/GenBank/DDBJ whole genome shotgun (WGS) entry which is preliminary data.</text>
</comment>
<dbReference type="InterPro" id="IPR028892">
    <property type="entry name" value="ADE"/>
</dbReference>
<dbReference type="EC" id="3.5.4.2" evidence="5"/>
<keyword evidence="1 5" id="KW-0479">Metal-binding</keyword>
<dbReference type="HAMAP" id="MF_01962">
    <property type="entry name" value="Adenine_deaminase"/>
    <property type="match status" value="1"/>
</dbReference>
<dbReference type="SUPFAM" id="SSF51556">
    <property type="entry name" value="Metallo-dependent hydrolases"/>
    <property type="match status" value="1"/>
</dbReference>
<sequence length="329" mass="36028">MPLPKAELHLHIEGTLEPELAFTLAHRNGITLPHPTVQDLRAAYSFTDLQSFLNLYYELMDVLRTEADFTDLANAYLTRAAAQGVRHAEIFFDPQAHTSRGIPLDTVVNGLAAALDTSLRDHGISTALILCFLRDRPASEALHTLHQARPHLHRISAVGLDSAEVGHPPQNFTAVFAAARDLGLRCVAHAGEEGPPSYIWQALNLLHAERIDHGIRALEDPDLLAHLARTQTPLTVCPLSNVRLRAVPTFAQHPLPALLDAGLLVTVNSDDPSYFGGYVHDNYEALRTHLGLDEATLRQLARNSFTASFLPPERKKALIAEVDAHPATG</sequence>
<keyword evidence="3 5" id="KW-0862">Zinc</keyword>
<keyword evidence="4 5" id="KW-0546">Nucleotide metabolism</keyword>
<dbReference type="EMBL" id="JBEQNB010000002">
    <property type="protein sequence ID" value="MES0832653.1"/>
    <property type="molecule type" value="Genomic_DNA"/>
</dbReference>
<comment type="cofactor">
    <cofactor evidence="5">
        <name>Zn(2+)</name>
        <dbReference type="ChEBI" id="CHEBI:29105"/>
    </cofactor>
    <text evidence="5">Binds 1 zinc ion per subunit.</text>
</comment>
<evidence type="ECO:0000256" key="2">
    <source>
        <dbReference type="ARBA" id="ARBA00022801"/>
    </source>
</evidence>
<feature type="binding site" evidence="5">
    <location>
        <position position="270"/>
    </location>
    <ligand>
        <name>Zn(2+)</name>
        <dbReference type="ChEBI" id="CHEBI:29105"/>
        <note>catalytic</note>
    </ligand>
</feature>
<feature type="binding site" evidence="5">
    <location>
        <position position="11"/>
    </location>
    <ligand>
        <name>Zn(2+)</name>
        <dbReference type="ChEBI" id="CHEBI:29105"/>
        <note>catalytic</note>
    </ligand>
</feature>
<dbReference type="GO" id="GO:0016787">
    <property type="term" value="F:hydrolase activity"/>
    <property type="evidence" value="ECO:0007669"/>
    <property type="project" value="UniProtKB-KW"/>
</dbReference>
<evidence type="ECO:0000313" key="7">
    <source>
        <dbReference type="EMBL" id="MES0832653.1"/>
    </source>
</evidence>
<dbReference type="NCBIfam" id="NF006850">
    <property type="entry name" value="PRK09358.1-6"/>
    <property type="match status" value="1"/>
</dbReference>
<comment type="catalytic activity">
    <reaction evidence="5">
        <text>adenine + H2O + H(+) = hypoxanthine + NH4(+)</text>
        <dbReference type="Rhea" id="RHEA:23688"/>
        <dbReference type="ChEBI" id="CHEBI:15377"/>
        <dbReference type="ChEBI" id="CHEBI:15378"/>
        <dbReference type="ChEBI" id="CHEBI:16708"/>
        <dbReference type="ChEBI" id="CHEBI:17368"/>
        <dbReference type="ChEBI" id="CHEBI:28938"/>
        <dbReference type="EC" id="3.5.4.2"/>
    </reaction>
</comment>
<evidence type="ECO:0000259" key="6">
    <source>
        <dbReference type="Pfam" id="PF00962"/>
    </source>
</evidence>
<dbReference type="PANTHER" id="PTHR43114:SF6">
    <property type="entry name" value="ADENINE DEAMINASE"/>
    <property type="match status" value="1"/>
</dbReference>
<proteinExistence type="inferred from homology"/>
<dbReference type="Pfam" id="PF00962">
    <property type="entry name" value="A_deaminase"/>
    <property type="match status" value="1"/>
</dbReference>
<dbReference type="InterPro" id="IPR001365">
    <property type="entry name" value="A_deaminase_dom"/>
</dbReference>
<comment type="function">
    <text evidence="5">Catalyzes the hydrolytic deamination of adenine to hypoxanthine. Plays an important role in the purine salvage pathway and in nitrogen catabolism.</text>
</comment>
<dbReference type="CDD" id="cd01320">
    <property type="entry name" value="ADA"/>
    <property type="match status" value="1"/>
</dbReference>
<keyword evidence="2 5" id="KW-0378">Hydrolase</keyword>
<evidence type="ECO:0000256" key="3">
    <source>
        <dbReference type="ARBA" id="ARBA00022833"/>
    </source>
</evidence>
<feature type="binding site" evidence="5">
    <location>
        <position position="271"/>
    </location>
    <ligand>
        <name>substrate</name>
    </ligand>
</feature>
<feature type="binding site" evidence="5">
    <location>
        <position position="189"/>
    </location>
    <ligand>
        <name>Zn(2+)</name>
        <dbReference type="ChEBI" id="CHEBI:29105"/>
        <note>catalytic</note>
    </ligand>
</feature>
<feature type="binding site" evidence="5">
    <location>
        <position position="9"/>
    </location>
    <ligand>
        <name>Zn(2+)</name>
        <dbReference type="ChEBI" id="CHEBI:29105"/>
        <note>catalytic</note>
    </ligand>
</feature>
<feature type="domain" description="Adenosine deaminase" evidence="6">
    <location>
        <begin position="4"/>
        <end position="324"/>
    </location>
</feature>
<feature type="site" description="Important for catalytic activity" evidence="5">
    <location>
        <position position="213"/>
    </location>
</feature>
<name>A0ABV1ZNK1_9ACTN</name>
<comment type="similarity">
    <text evidence="5">Belongs to the metallo-dependent hydrolases superfamily. Adenosine and AMP deaminases family. Adenine deaminase type 2 subfamily.</text>
</comment>
<evidence type="ECO:0000256" key="5">
    <source>
        <dbReference type="HAMAP-Rule" id="MF_01962"/>
    </source>
</evidence>
<keyword evidence="8" id="KW-1185">Reference proteome</keyword>
<dbReference type="NCBIfam" id="TIGR01430">
    <property type="entry name" value="aden_deam"/>
    <property type="match status" value="1"/>
</dbReference>
<dbReference type="InterPro" id="IPR032466">
    <property type="entry name" value="Metal_Hydrolase"/>
</dbReference>
<evidence type="ECO:0000256" key="4">
    <source>
        <dbReference type="ARBA" id="ARBA00023080"/>
    </source>
</evidence>
<dbReference type="RefSeq" id="WP_352982405.1">
    <property type="nucleotide sequence ID" value="NZ_JBEQNA010000001.1"/>
</dbReference>